<name>A0A1V5MFV9_UNCT6</name>
<dbReference type="AlphaFoldDB" id="A0A1V5MFV9"/>
<dbReference type="GO" id="GO:0003755">
    <property type="term" value="F:peptidyl-prolyl cis-trans isomerase activity"/>
    <property type="evidence" value="ECO:0007669"/>
    <property type="project" value="UniProtKB-KW"/>
</dbReference>
<dbReference type="Proteomes" id="UP000485484">
    <property type="component" value="Unassembled WGS sequence"/>
</dbReference>
<dbReference type="PROSITE" id="PS50198">
    <property type="entry name" value="PPIC_PPIASE_2"/>
    <property type="match status" value="1"/>
</dbReference>
<dbReference type="Gene3D" id="1.10.4030.10">
    <property type="entry name" value="Porin chaperone SurA, peptide-binding domain"/>
    <property type="match status" value="1"/>
</dbReference>
<reference evidence="4" key="1">
    <citation type="submission" date="2017-02" db="EMBL/GenBank/DDBJ databases">
        <title>Delving into the versatile metabolic prowess of the omnipresent phylum Bacteroidetes.</title>
        <authorList>
            <person name="Nobu M.K."/>
            <person name="Mei R."/>
            <person name="Narihiro T."/>
            <person name="Kuroda K."/>
            <person name="Liu W.-T."/>
        </authorList>
    </citation>
    <scope>NUCLEOTIDE SEQUENCE</scope>
    <source>
        <strain evidence="4">ADurb.Bin417</strain>
    </source>
</reference>
<keyword evidence="2" id="KW-0697">Rotamase</keyword>
<dbReference type="PANTHER" id="PTHR47637:SF1">
    <property type="entry name" value="CHAPERONE SURA"/>
    <property type="match status" value="1"/>
</dbReference>
<accession>A0A1V5MFV9</accession>
<dbReference type="InterPro" id="IPR050280">
    <property type="entry name" value="OMP_Chaperone_SurA"/>
</dbReference>
<dbReference type="InterPro" id="IPR027304">
    <property type="entry name" value="Trigger_fact/SurA_dom_sf"/>
</dbReference>
<sequence>MAKLFPRLDSRRRRIALAGLLTAGLVRLLSGPAPLTGEPAILARVGNEVVTASELVKYVRLGVDQPNALEKLVEEKLLASEAGRLGYRVDPKKVETEFNRLGRQRFQKQSDFYAWLREQKIPVAEVKKRLERELLMGLFIQNEITARIEVSPMEIGAYLSEQRERLLRESSEYRLSEINFPRLESIPKDLAGLDTGFEDLGWVPFRNLSAPVQAALGGLKAGGFSTPVEISGAWVIFKVLEMRGPGPESETGLAIAARRIIAQRKSREAYQEIIKRLRDRYGVTYYN</sequence>
<keyword evidence="1" id="KW-0732">Signal</keyword>
<comment type="caution">
    <text evidence="4">The sequence shown here is derived from an EMBL/GenBank/DDBJ whole genome shotgun (WGS) entry which is preliminary data.</text>
</comment>
<dbReference type="InterPro" id="IPR000297">
    <property type="entry name" value="PPIase_PpiC"/>
</dbReference>
<evidence type="ECO:0000256" key="2">
    <source>
        <dbReference type="PROSITE-ProRule" id="PRU00278"/>
    </source>
</evidence>
<protein>
    <submittedName>
        <fullName evidence="4">Peptidylprolyl isomerase</fullName>
    </submittedName>
</protein>
<keyword evidence="2 4" id="KW-0413">Isomerase</keyword>
<evidence type="ECO:0000256" key="1">
    <source>
        <dbReference type="ARBA" id="ARBA00022729"/>
    </source>
</evidence>
<organism evidence="4">
    <name type="scientific">candidate division TA06 bacterium ADurb.Bin417</name>
    <dbReference type="NCBI Taxonomy" id="1852828"/>
    <lineage>
        <taxon>Bacteria</taxon>
        <taxon>Bacteria division TA06</taxon>
    </lineage>
</organism>
<gene>
    <name evidence="4" type="ORF">BWY73_00954</name>
</gene>
<evidence type="ECO:0000313" key="4">
    <source>
        <dbReference type="EMBL" id="OPZ91992.1"/>
    </source>
</evidence>
<dbReference type="Gene3D" id="3.10.50.40">
    <property type="match status" value="1"/>
</dbReference>
<evidence type="ECO:0000259" key="3">
    <source>
        <dbReference type="PROSITE" id="PS50198"/>
    </source>
</evidence>
<proteinExistence type="predicted"/>
<feature type="domain" description="PpiC" evidence="3">
    <location>
        <begin position="199"/>
        <end position="241"/>
    </location>
</feature>
<dbReference type="SUPFAM" id="SSF54534">
    <property type="entry name" value="FKBP-like"/>
    <property type="match status" value="1"/>
</dbReference>
<dbReference type="InterPro" id="IPR046357">
    <property type="entry name" value="PPIase_dom_sf"/>
</dbReference>
<dbReference type="SUPFAM" id="SSF109998">
    <property type="entry name" value="Triger factor/SurA peptide-binding domain-like"/>
    <property type="match status" value="1"/>
</dbReference>
<dbReference type="EMBL" id="MWAK01000137">
    <property type="protein sequence ID" value="OPZ91992.1"/>
    <property type="molecule type" value="Genomic_DNA"/>
</dbReference>
<dbReference type="PANTHER" id="PTHR47637">
    <property type="entry name" value="CHAPERONE SURA"/>
    <property type="match status" value="1"/>
</dbReference>